<evidence type="ECO:0000256" key="1">
    <source>
        <dbReference type="SAM" id="MobiDB-lite"/>
    </source>
</evidence>
<comment type="caution">
    <text evidence="3">The sequence shown here is derived from an EMBL/GenBank/DDBJ whole genome shotgun (WGS) entry which is preliminary data.</text>
</comment>
<feature type="region of interest" description="Disordered" evidence="1">
    <location>
        <begin position="508"/>
        <end position="531"/>
    </location>
</feature>
<keyword evidence="2" id="KW-0812">Transmembrane</keyword>
<feature type="region of interest" description="Disordered" evidence="1">
    <location>
        <begin position="547"/>
        <end position="568"/>
    </location>
</feature>
<name>A0AB73MZY6_ENTFC</name>
<dbReference type="Proteomes" id="UP000194737">
    <property type="component" value="Unassembled WGS sequence"/>
</dbReference>
<proteinExistence type="predicted"/>
<evidence type="ECO:0000256" key="2">
    <source>
        <dbReference type="SAM" id="Phobius"/>
    </source>
</evidence>
<feature type="transmembrane region" description="Helical" evidence="2">
    <location>
        <begin position="404"/>
        <end position="428"/>
    </location>
</feature>
<evidence type="ECO:0000313" key="3">
    <source>
        <dbReference type="EMBL" id="OTN93526.1"/>
    </source>
</evidence>
<dbReference type="NCBIfam" id="NF046089">
    <property type="entry name" value="CD3337_EF1877"/>
    <property type="match status" value="1"/>
</dbReference>
<feature type="transmembrane region" description="Helical" evidence="2">
    <location>
        <begin position="126"/>
        <end position="144"/>
    </location>
</feature>
<feature type="compositionally biased region" description="Polar residues" evidence="1">
    <location>
        <begin position="553"/>
        <end position="568"/>
    </location>
</feature>
<keyword evidence="2" id="KW-0472">Membrane</keyword>
<organism evidence="3 4">
    <name type="scientific">Enterococcus faecium</name>
    <name type="common">Streptococcus faecium</name>
    <dbReference type="NCBI Taxonomy" id="1352"/>
    <lineage>
        <taxon>Bacteria</taxon>
        <taxon>Bacillati</taxon>
        <taxon>Bacillota</taxon>
        <taxon>Bacilli</taxon>
        <taxon>Lactobacillales</taxon>
        <taxon>Enterococcaceae</taxon>
        <taxon>Enterococcus</taxon>
    </lineage>
</organism>
<dbReference type="RefSeq" id="WP_086325288.1">
    <property type="nucleotide sequence ID" value="NZ_NGLB01000005.1"/>
</dbReference>
<feature type="compositionally biased region" description="Basic and acidic residues" evidence="1">
    <location>
        <begin position="508"/>
        <end position="517"/>
    </location>
</feature>
<evidence type="ECO:0008006" key="5">
    <source>
        <dbReference type="Google" id="ProtNLM"/>
    </source>
</evidence>
<evidence type="ECO:0000313" key="4">
    <source>
        <dbReference type="Proteomes" id="UP000194737"/>
    </source>
</evidence>
<accession>A0AB73MZY6</accession>
<keyword evidence="2" id="KW-1133">Transmembrane helix</keyword>
<sequence length="774" mass="86802">MIEFVKKRKLVLIFIFFVTIFINGSIFYADSIDNATTLDELSSLKYDLDYFRPYYGSSSMLGQIVDFVVSKTGFDFFKTLTNFFFVANKVIYQSVDYVIDKVYSGQVFNDWLTTFFDFSHNLYNQLFGYIGVGVVVLWILYITIKYAMGKRHEAKGLLIRFCLIIGFSTVWFGYNSANFSSNNSESGIQVETIDSKGEAWAKKLNELSLGVEGLIFQATGNVKNLELVSSADEAVKKVRQLYFKKAILEPYLLMNYGTLDMKKLDEAGINIKEFIREEGFLEGGSEVKKAVDEASGDKENKEIRAYLTGVKSGYKLIVSMASSFINLSVGIPILVIGCTHLIFEVMALVMLFFISIGLILAFFPTLDHYLIHSIKKFLGFIFLKSAHGVLLLIMFLVFNMIDQFIPPASIVTFIVNGLVKFIVMIVLFKKRKMIMGKIGLGGIYKTTAQAKHYTNEMRKAPREMVNRANEMKNTGQEAILKGAEVAGNFYRPLKYAVDSAKVVRTVQEERREKRSKEGQVINPLELEGRTPQQIPYSGKKVVYGTMDEEQGEQSKGSPMQRTPQSVSPVANQVVSKDVGNIDSQLISQFISGKLPIDSLIPAISGQSVRKNLSIAKPSGKYIGQSIPLIYQNNVVPKLVANNQLSQQVLQLKQQRLQSVQGLGRMASVPDQLLGKSNRPIESGSVDGMSQNINHLKNVMNQTNSSTSIQNNQPNILTNRNQSNTVLNQTNTQNRLMKNNQSNIVTNQNYEKTIIEGEAGKDFQLPKGRTPQKPK</sequence>
<reference evidence="3 4" key="1">
    <citation type="submission" date="2017-05" db="EMBL/GenBank/DDBJ databases">
        <title>The Genome Sequence of Enterococcus faecium 6F2_DIV0138.</title>
        <authorList>
            <consortium name="The Broad Institute Genomics Platform"/>
            <consortium name="The Broad Institute Genomic Center for Infectious Diseases"/>
            <person name="Earl A."/>
            <person name="Manson A."/>
            <person name="Schwartman J."/>
            <person name="Gilmore M."/>
            <person name="Abouelleil A."/>
            <person name="Cao P."/>
            <person name="Chapman S."/>
            <person name="Cusick C."/>
            <person name="Shea T."/>
            <person name="Young S."/>
            <person name="Neafsey D."/>
            <person name="Nusbaum C."/>
            <person name="Birren B."/>
        </authorList>
    </citation>
    <scope>NUCLEOTIDE SEQUENCE [LARGE SCALE GENOMIC DNA]</scope>
    <source>
        <strain evidence="3 4">6F2_DIV0138</strain>
    </source>
</reference>
<dbReference type="InterPro" id="IPR058112">
    <property type="entry name" value="CD3337_EF1877-like"/>
</dbReference>
<feature type="transmembrane region" description="Helical" evidence="2">
    <location>
        <begin position="341"/>
        <end position="365"/>
    </location>
</feature>
<gene>
    <name evidence="3" type="ORF">A5804_002896</name>
</gene>
<dbReference type="EMBL" id="NGLB01000005">
    <property type="protein sequence ID" value="OTN93526.1"/>
    <property type="molecule type" value="Genomic_DNA"/>
</dbReference>
<feature type="transmembrane region" description="Helical" evidence="2">
    <location>
        <begin position="377"/>
        <end position="398"/>
    </location>
</feature>
<dbReference type="AlphaFoldDB" id="A0AB73MZY6"/>
<feature type="transmembrane region" description="Helical" evidence="2">
    <location>
        <begin position="156"/>
        <end position="174"/>
    </location>
</feature>
<protein>
    <recommendedName>
        <fullName evidence="5">Amino acid transporter</fullName>
    </recommendedName>
</protein>